<sequence length="696" mass="74946">MQRDFLDPDGFGAIECGDPVKFSQVRNVVPAVQRLLSVCRRLGLHVFHTREGHKPDLSDLPASKRLRQLNSPSGAYQSTIGDQGPMGRLLIRGEYGHGIIDELHPLPGEVVIDKAGKGSFWSTSLYRDLLARGVTHLLIAGVTTECCVASTAREATDRGFEYALMRDCTTGFRDDLVAAAIGGICSFEGLFGFVASSDELVARAEEKEPKQPMEWNGELGIENLKDAYDAGVATIVSVAKLVTEKVQKYQAKDPAVWTYLVPPEELIAAAQSLQDRYQGNPKPPLYGIPFAVKDTFDIFGLPTTAACPPYAYRATSTAPVVTALLEAGALFVGKTNLDQLATGLSGCRSPYGCPRAVYGSDRISGGSSSGSSVAVGAGLVSFALGTDTAGSGRVPAAFNGITGFKPTRGTLSAKGLVPACKTLDCVSILTHTVAEARNVWLVMDKGQDLDDIYSKPESQLPTWAIDYRGPREGGFKFGVPPPEALEICTPEFQTLFYEAAQKLQACGGTKIEIDWTPFAGGNALLYEGTLIHERITAFGIDFFDKHLEELHPVTRELFAATLAKDVKPWQVFRDLESQAEFIRAAARIFADQIDVLLVPTVASHPTIEQMEQDPLTLNAKLGEFTHFANVLDLCGLAVNAGWCDGEPGEGKLPFGVTLIGATGTDGRVFDIAKEFERETLGSSKKTAHGDTSLEAW</sequence>
<evidence type="ECO:0000313" key="1">
    <source>
        <dbReference type="EMBL" id="KAK8215458.1"/>
    </source>
</evidence>
<reference evidence="1" key="1">
    <citation type="submission" date="2024-02" db="EMBL/GenBank/DDBJ databases">
        <title>Metagenome Assembled Genome of Zalaria obscura JY119.</title>
        <authorList>
            <person name="Vighnesh L."/>
            <person name="Jagadeeshwari U."/>
            <person name="Venkata Ramana C."/>
            <person name="Sasikala C."/>
        </authorList>
    </citation>
    <scope>NUCLEOTIDE SEQUENCE</scope>
    <source>
        <strain evidence="1">JY119</strain>
    </source>
</reference>
<proteinExistence type="predicted"/>
<gene>
    <name evidence="1" type="ORF">M8818_002079</name>
</gene>
<protein>
    <submittedName>
        <fullName evidence="1">Uncharacterized protein</fullName>
    </submittedName>
</protein>
<name>A0ACC3SM35_9PEZI</name>
<dbReference type="EMBL" id="JAMKPW020000008">
    <property type="protein sequence ID" value="KAK8215458.1"/>
    <property type="molecule type" value="Genomic_DNA"/>
</dbReference>
<evidence type="ECO:0000313" key="2">
    <source>
        <dbReference type="Proteomes" id="UP001320706"/>
    </source>
</evidence>
<organism evidence="1 2">
    <name type="scientific">Zalaria obscura</name>
    <dbReference type="NCBI Taxonomy" id="2024903"/>
    <lineage>
        <taxon>Eukaryota</taxon>
        <taxon>Fungi</taxon>
        <taxon>Dikarya</taxon>
        <taxon>Ascomycota</taxon>
        <taxon>Pezizomycotina</taxon>
        <taxon>Dothideomycetes</taxon>
        <taxon>Dothideomycetidae</taxon>
        <taxon>Dothideales</taxon>
        <taxon>Zalariaceae</taxon>
        <taxon>Zalaria</taxon>
    </lineage>
</organism>
<comment type="caution">
    <text evidence="1">The sequence shown here is derived from an EMBL/GenBank/DDBJ whole genome shotgun (WGS) entry which is preliminary data.</text>
</comment>
<keyword evidence="2" id="KW-1185">Reference proteome</keyword>
<dbReference type="Proteomes" id="UP001320706">
    <property type="component" value="Unassembled WGS sequence"/>
</dbReference>
<accession>A0ACC3SM35</accession>